<feature type="non-terminal residue" evidence="12">
    <location>
        <position position="1"/>
    </location>
</feature>
<keyword evidence="5 10" id="KW-1133">Transmembrane helix</keyword>
<evidence type="ECO:0000256" key="10">
    <source>
        <dbReference type="SAM" id="Phobius"/>
    </source>
</evidence>
<keyword evidence="3" id="KW-1003">Cell membrane</keyword>
<feature type="transmembrane region" description="Helical" evidence="10">
    <location>
        <begin position="67"/>
        <end position="85"/>
    </location>
</feature>
<organism evidence="12">
    <name type="scientific">marine metagenome</name>
    <dbReference type="NCBI Taxonomy" id="408172"/>
    <lineage>
        <taxon>unclassified sequences</taxon>
        <taxon>metagenomes</taxon>
        <taxon>ecological metagenomes</taxon>
    </lineage>
</organism>
<dbReference type="PANTHER" id="PTHR10110:SF86">
    <property type="entry name" value="SODIUM_HYDROGEN EXCHANGER 7"/>
    <property type="match status" value="1"/>
</dbReference>
<dbReference type="GO" id="GO:0098719">
    <property type="term" value="P:sodium ion import across plasma membrane"/>
    <property type="evidence" value="ECO:0007669"/>
    <property type="project" value="TreeGrafter"/>
</dbReference>
<dbReference type="Pfam" id="PF00999">
    <property type="entry name" value="Na_H_Exchanger"/>
    <property type="match status" value="1"/>
</dbReference>
<dbReference type="GO" id="GO:0015385">
    <property type="term" value="F:sodium:proton antiporter activity"/>
    <property type="evidence" value="ECO:0007669"/>
    <property type="project" value="InterPro"/>
</dbReference>
<protein>
    <recommendedName>
        <fullName evidence="11">Cation/H+ exchanger transmembrane domain-containing protein</fullName>
    </recommendedName>
</protein>
<dbReference type="InterPro" id="IPR018422">
    <property type="entry name" value="Cation/H_exchanger_CPA1"/>
</dbReference>
<reference evidence="12" key="1">
    <citation type="submission" date="2018-05" db="EMBL/GenBank/DDBJ databases">
        <authorList>
            <person name="Lanie J.A."/>
            <person name="Ng W.-L."/>
            <person name="Kazmierczak K.M."/>
            <person name="Andrzejewski T.M."/>
            <person name="Davidsen T.M."/>
            <person name="Wayne K.J."/>
            <person name="Tettelin H."/>
            <person name="Glass J.I."/>
            <person name="Rusch D."/>
            <person name="Podicherti R."/>
            <person name="Tsui H.-C.T."/>
            <person name="Winkler M.E."/>
        </authorList>
    </citation>
    <scope>NUCLEOTIDE SEQUENCE</scope>
</reference>
<evidence type="ECO:0000256" key="4">
    <source>
        <dbReference type="ARBA" id="ARBA00022692"/>
    </source>
</evidence>
<dbReference type="GO" id="GO:0015386">
    <property type="term" value="F:potassium:proton antiporter activity"/>
    <property type="evidence" value="ECO:0007669"/>
    <property type="project" value="TreeGrafter"/>
</dbReference>
<evidence type="ECO:0000313" key="12">
    <source>
        <dbReference type="EMBL" id="SVD91349.1"/>
    </source>
</evidence>
<proteinExistence type="predicted"/>
<evidence type="ECO:0000256" key="6">
    <source>
        <dbReference type="ARBA" id="ARBA00023053"/>
    </source>
</evidence>
<dbReference type="GO" id="GO:0005886">
    <property type="term" value="C:plasma membrane"/>
    <property type="evidence" value="ECO:0007669"/>
    <property type="project" value="UniProtKB-SubCell"/>
</dbReference>
<comment type="subcellular location">
    <subcellularLocation>
        <location evidence="1">Cell membrane</location>
        <topology evidence="1">Multi-pass membrane protein</topology>
    </subcellularLocation>
</comment>
<feature type="transmembrane region" description="Helical" evidence="10">
    <location>
        <begin position="196"/>
        <end position="215"/>
    </location>
</feature>
<feature type="transmembrane region" description="Helical" evidence="10">
    <location>
        <begin position="227"/>
        <end position="254"/>
    </location>
</feature>
<keyword evidence="9" id="KW-0739">Sodium transport</keyword>
<evidence type="ECO:0000256" key="9">
    <source>
        <dbReference type="ARBA" id="ARBA00023201"/>
    </source>
</evidence>
<gene>
    <name evidence="12" type="ORF">METZ01_LOCUS444203</name>
</gene>
<feature type="transmembrane region" description="Helical" evidence="10">
    <location>
        <begin position="129"/>
        <end position="148"/>
    </location>
</feature>
<keyword evidence="2" id="KW-0813">Transport</keyword>
<feature type="domain" description="Cation/H+ exchanger transmembrane" evidence="11">
    <location>
        <begin position="1"/>
        <end position="250"/>
    </location>
</feature>
<keyword evidence="8 10" id="KW-0472">Membrane</keyword>
<evidence type="ECO:0000256" key="2">
    <source>
        <dbReference type="ARBA" id="ARBA00022448"/>
    </source>
</evidence>
<evidence type="ECO:0000259" key="11">
    <source>
        <dbReference type="Pfam" id="PF00999"/>
    </source>
</evidence>
<evidence type="ECO:0000256" key="8">
    <source>
        <dbReference type="ARBA" id="ARBA00023136"/>
    </source>
</evidence>
<dbReference type="PANTHER" id="PTHR10110">
    <property type="entry name" value="SODIUM/HYDROGEN EXCHANGER"/>
    <property type="match status" value="1"/>
</dbReference>
<evidence type="ECO:0000256" key="1">
    <source>
        <dbReference type="ARBA" id="ARBA00004651"/>
    </source>
</evidence>
<dbReference type="GO" id="GO:0051453">
    <property type="term" value="P:regulation of intracellular pH"/>
    <property type="evidence" value="ECO:0007669"/>
    <property type="project" value="TreeGrafter"/>
</dbReference>
<accession>A0A382Z842</accession>
<sequence length="259" mass="27560">VEGESLLNDATAIVIFSILVVMLTGEAEPSLFGGAWAFLKVFVGGILVGYLCARAICYVIARLRNLPLAETTLTISLAYLSFIVAEHYLHVSGVMAVVTAALVVGSIGRTAISAQSWHGLRETWEQMGFWANSLIFVLVGIVVPRLLSHIGIEEVGLLIVLLVAAFVARAVIIYGVLPLLTFTGFAERIDTGYKTVMFWGGLRGAVSLALALAVIENPAIPGDVQSFVGVLVAAFVLFTLFVNATTMGSVLSIFGLDEL</sequence>
<feature type="transmembrane region" description="Helical" evidence="10">
    <location>
        <begin position="6"/>
        <end position="25"/>
    </location>
</feature>
<evidence type="ECO:0000256" key="5">
    <source>
        <dbReference type="ARBA" id="ARBA00022989"/>
    </source>
</evidence>
<keyword evidence="6" id="KW-0915">Sodium</keyword>
<name>A0A382Z842_9ZZZZ</name>
<dbReference type="EMBL" id="UINC01181587">
    <property type="protein sequence ID" value="SVD91349.1"/>
    <property type="molecule type" value="Genomic_DNA"/>
</dbReference>
<feature type="transmembrane region" description="Helical" evidence="10">
    <location>
        <begin position="97"/>
        <end position="117"/>
    </location>
</feature>
<dbReference type="AlphaFoldDB" id="A0A382Z842"/>
<keyword evidence="7" id="KW-0406">Ion transport</keyword>
<evidence type="ECO:0000256" key="7">
    <source>
        <dbReference type="ARBA" id="ARBA00023065"/>
    </source>
</evidence>
<feature type="transmembrane region" description="Helical" evidence="10">
    <location>
        <begin position="37"/>
        <end position="61"/>
    </location>
</feature>
<feature type="transmembrane region" description="Helical" evidence="10">
    <location>
        <begin position="155"/>
        <end position="176"/>
    </location>
</feature>
<keyword evidence="4 10" id="KW-0812">Transmembrane</keyword>
<evidence type="ECO:0000256" key="3">
    <source>
        <dbReference type="ARBA" id="ARBA00022475"/>
    </source>
</evidence>
<dbReference type="InterPro" id="IPR006153">
    <property type="entry name" value="Cation/H_exchanger_TM"/>
</dbReference>
<feature type="non-terminal residue" evidence="12">
    <location>
        <position position="259"/>
    </location>
</feature>